<keyword evidence="2" id="KW-1185">Reference proteome</keyword>
<protein>
    <submittedName>
        <fullName evidence="1">STELLO glycosyltransferase family protein</fullName>
    </submittedName>
</protein>
<reference evidence="2" key="1">
    <citation type="journal article" date="2019" name="Int. J. Syst. Evol. Microbiol.">
        <title>The Global Catalogue of Microorganisms (GCM) 10K type strain sequencing project: providing services to taxonomists for standard genome sequencing and annotation.</title>
        <authorList>
            <consortium name="The Broad Institute Genomics Platform"/>
            <consortium name="The Broad Institute Genome Sequencing Center for Infectious Disease"/>
            <person name="Wu L."/>
            <person name="Ma J."/>
        </authorList>
    </citation>
    <scope>NUCLEOTIDE SEQUENCE [LARGE SCALE GENOMIC DNA]</scope>
    <source>
        <strain evidence="2">KCTC 52925</strain>
    </source>
</reference>
<name>A0ABW5X6K9_9FLAO</name>
<dbReference type="Proteomes" id="UP001597438">
    <property type="component" value="Unassembled WGS sequence"/>
</dbReference>
<dbReference type="InterPro" id="IPR005049">
    <property type="entry name" value="STL-like"/>
</dbReference>
<organism evidence="1 2">
    <name type="scientific">Christiangramia antarctica</name>
    <dbReference type="NCBI Taxonomy" id="2058158"/>
    <lineage>
        <taxon>Bacteria</taxon>
        <taxon>Pseudomonadati</taxon>
        <taxon>Bacteroidota</taxon>
        <taxon>Flavobacteriia</taxon>
        <taxon>Flavobacteriales</taxon>
        <taxon>Flavobacteriaceae</taxon>
        <taxon>Christiangramia</taxon>
    </lineage>
</organism>
<sequence>MVNYQLGFTNASVIQKRNPHDYIKDFISETPMYKHCDEIIEIVSTVISPEKQLTDNLLLAYEALLKHDIVLQKELITLKAWLSDVKYLQD</sequence>
<proteinExistence type="predicted"/>
<evidence type="ECO:0000313" key="1">
    <source>
        <dbReference type="EMBL" id="MFD2834225.1"/>
    </source>
</evidence>
<dbReference type="RefSeq" id="WP_251739143.1">
    <property type="nucleotide sequence ID" value="NZ_JBHUOJ010000032.1"/>
</dbReference>
<accession>A0ABW5X6K9</accession>
<dbReference type="Pfam" id="PF03385">
    <property type="entry name" value="STELLO"/>
    <property type="match status" value="1"/>
</dbReference>
<comment type="caution">
    <text evidence="1">The sequence shown here is derived from an EMBL/GenBank/DDBJ whole genome shotgun (WGS) entry which is preliminary data.</text>
</comment>
<evidence type="ECO:0000313" key="2">
    <source>
        <dbReference type="Proteomes" id="UP001597438"/>
    </source>
</evidence>
<dbReference type="EMBL" id="JBHUOJ010000032">
    <property type="protein sequence ID" value="MFD2834225.1"/>
    <property type="molecule type" value="Genomic_DNA"/>
</dbReference>
<gene>
    <name evidence="1" type="ORF">ACFSYS_13090</name>
</gene>